<protein>
    <submittedName>
        <fullName evidence="9">Cytochrome c556</fullName>
    </submittedName>
</protein>
<evidence type="ECO:0000256" key="4">
    <source>
        <dbReference type="ARBA" id="ARBA00022982"/>
    </source>
</evidence>
<feature type="binding site" description="axial binding residue" evidence="6">
    <location>
        <position position="146"/>
    </location>
    <ligand>
        <name>heme c</name>
        <dbReference type="ChEBI" id="CHEBI:61717"/>
    </ligand>
    <ligandPart>
        <name>Fe</name>
        <dbReference type="ChEBI" id="CHEBI:18248"/>
    </ligandPart>
</feature>
<sequence length="154" mass="15337">MTRFTKLTAAALGLTLLGGAAFADGHIDAAIKARQAQMQLYGFNLGVLGAMAKGDVDYDAATASAAADNLLAAATLNASIMWPQGSDSGAAKSRAKADMWSNYPDVQAKGMALVEAATAMQAAAGGGVEGIRGAIGAVGGACGACHKAYREPSS</sequence>
<dbReference type="GO" id="GO:0005506">
    <property type="term" value="F:iron ion binding"/>
    <property type="evidence" value="ECO:0007669"/>
    <property type="project" value="InterPro"/>
</dbReference>
<dbReference type="PIRSF" id="PIRSF000027">
    <property type="entry name" value="Cytc_c_prime"/>
    <property type="match status" value="1"/>
</dbReference>
<keyword evidence="1" id="KW-0813">Transport</keyword>
<dbReference type="SUPFAM" id="SSF47175">
    <property type="entry name" value="Cytochromes"/>
    <property type="match status" value="1"/>
</dbReference>
<keyword evidence="4" id="KW-0249">Electron transport</keyword>
<evidence type="ECO:0000313" key="10">
    <source>
        <dbReference type="Proteomes" id="UP000240418"/>
    </source>
</evidence>
<dbReference type="Proteomes" id="UP000240418">
    <property type="component" value="Unassembled WGS sequence"/>
</dbReference>
<keyword evidence="2 7" id="KW-0349">Heme</keyword>
<dbReference type="GO" id="GO:0042597">
    <property type="term" value="C:periplasmic space"/>
    <property type="evidence" value="ECO:0007669"/>
    <property type="project" value="InterPro"/>
</dbReference>
<reference evidence="9 10" key="1">
    <citation type="submission" date="2018-03" db="EMBL/GenBank/DDBJ databases">
        <title>Genomic Encyclopedia of Archaeal and Bacterial Type Strains, Phase II (KMG-II): from individual species to whole genera.</title>
        <authorList>
            <person name="Goeker M."/>
        </authorList>
    </citation>
    <scope>NUCLEOTIDE SEQUENCE [LARGE SCALE GENOMIC DNA]</scope>
    <source>
        <strain evidence="9 10">DSM 100673</strain>
    </source>
</reference>
<comment type="caution">
    <text evidence="9">The sequence shown here is derived from an EMBL/GenBank/DDBJ whole genome shotgun (WGS) entry which is preliminary data.</text>
</comment>
<dbReference type="InterPro" id="IPR012127">
    <property type="entry name" value="Cyt_c_prime"/>
</dbReference>
<name>A0A2P8F6K6_9RHOB</name>
<dbReference type="InterPro" id="IPR002321">
    <property type="entry name" value="Cyt_c_II"/>
</dbReference>
<evidence type="ECO:0000313" key="9">
    <source>
        <dbReference type="EMBL" id="PSL17354.1"/>
    </source>
</evidence>
<evidence type="ECO:0000256" key="2">
    <source>
        <dbReference type="ARBA" id="ARBA00022617"/>
    </source>
</evidence>
<evidence type="ECO:0000256" key="1">
    <source>
        <dbReference type="ARBA" id="ARBA00022448"/>
    </source>
</evidence>
<evidence type="ECO:0000256" key="8">
    <source>
        <dbReference type="SAM" id="SignalP"/>
    </source>
</evidence>
<feature type="binding site" description="covalent" evidence="7">
    <location>
        <position position="145"/>
    </location>
    <ligand>
        <name>heme c</name>
        <dbReference type="ChEBI" id="CHEBI:61717"/>
    </ligand>
</feature>
<keyword evidence="3 6" id="KW-0479">Metal-binding</keyword>
<evidence type="ECO:0000256" key="7">
    <source>
        <dbReference type="PIRSR" id="PIRSR000027-2"/>
    </source>
</evidence>
<organism evidence="9 10">
    <name type="scientific">Shimia abyssi</name>
    <dbReference type="NCBI Taxonomy" id="1662395"/>
    <lineage>
        <taxon>Bacteria</taxon>
        <taxon>Pseudomonadati</taxon>
        <taxon>Pseudomonadota</taxon>
        <taxon>Alphaproteobacteria</taxon>
        <taxon>Rhodobacterales</taxon>
        <taxon>Roseobacteraceae</taxon>
    </lineage>
</organism>
<evidence type="ECO:0000256" key="3">
    <source>
        <dbReference type="ARBA" id="ARBA00022723"/>
    </source>
</evidence>
<proteinExistence type="predicted"/>
<feature type="chain" id="PRO_5015200790" evidence="8">
    <location>
        <begin position="24"/>
        <end position="154"/>
    </location>
</feature>
<dbReference type="GO" id="GO:0009055">
    <property type="term" value="F:electron transfer activity"/>
    <property type="evidence" value="ECO:0007669"/>
    <property type="project" value="InterPro"/>
</dbReference>
<dbReference type="InterPro" id="IPR015984">
    <property type="entry name" value="Cyt_c_prime_subgr"/>
</dbReference>
<dbReference type="PROSITE" id="PS51009">
    <property type="entry name" value="CYTCII"/>
    <property type="match status" value="1"/>
</dbReference>
<comment type="PTM">
    <text evidence="7">Binds 1 heme group per subunit.</text>
</comment>
<evidence type="ECO:0000256" key="5">
    <source>
        <dbReference type="ARBA" id="ARBA00023004"/>
    </source>
</evidence>
<dbReference type="Pfam" id="PF01322">
    <property type="entry name" value="Cytochrom_C_2"/>
    <property type="match status" value="1"/>
</dbReference>
<dbReference type="Gene3D" id="1.20.120.10">
    <property type="entry name" value="Cytochrome c/b562"/>
    <property type="match status" value="1"/>
</dbReference>
<dbReference type="OrthoDB" id="7596534at2"/>
<accession>A0A2P8F6K6</accession>
<feature type="signal peptide" evidence="8">
    <location>
        <begin position="1"/>
        <end position="23"/>
    </location>
</feature>
<dbReference type="EMBL" id="PYGJ01000018">
    <property type="protein sequence ID" value="PSL17354.1"/>
    <property type="molecule type" value="Genomic_DNA"/>
</dbReference>
<dbReference type="GO" id="GO:0022900">
    <property type="term" value="P:electron transport chain"/>
    <property type="evidence" value="ECO:0007669"/>
    <property type="project" value="InterPro"/>
</dbReference>
<keyword evidence="8" id="KW-0732">Signal</keyword>
<keyword evidence="5 6" id="KW-0408">Iron</keyword>
<dbReference type="InterPro" id="IPR010980">
    <property type="entry name" value="Cyt_c/b562"/>
</dbReference>
<gene>
    <name evidence="9" type="ORF">CLV88_11829</name>
</gene>
<dbReference type="RefSeq" id="WP_106610073.1">
    <property type="nucleotide sequence ID" value="NZ_PYGJ01000018.1"/>
</dbReference>
<dbReference type="GO" id="GO:0020037">
    <property type="term" value="F:heme binding"/>
    <property type="evidence" value="ECO:0007669"/>
    <property type="project" value="InterPro"/>
</dbReference>
<feature type="binding site" description="covalent" evidence="7">
    <location>
        <position position="142"/>
    </location>
    <ligand>
        <name>heme c</name>
        <dbReference type="ChEBI" id="CHEBI:61717"/>
    </ligand>
</feature>
<keyword evidence="10" id="KW-1185">Reference proteome</keyword>
<evidence type="ECO:0000256" key="6">
    <source>
        <dbReference type="PIRSR" id="PIRSR000027-1"/>
    </source>
</evidence>
<dbReference type="PRINTS" id="PR00608">
    <property type="entry name" value="CYTCHROMECII"/>
</dbReference>
<dbReference type="AlphaFoldDB" id="A0A2P8F6K6"/>